<reference evidence="9 10" key="1">
    <citation type="submission" date="2019-07" db="EMBL/GenBank/DDBJ databases">
        <title>Draft genome assembly of a fouling barnacle, Amphibalanus amphitrite (Darwin, 1854): The first reference genome for Thecostraca.</title>
        <authorList>
            <person name="Kim W."/>
        </authorList>
    </citation>
    <scope>NUCLEOTIDE SEQUENCE [LARGE SCALE GENOMIC DNA]</scope>
    <source>
        <strain evidence="9">SNU_AA5</strain>
        <tissue evidence="9">Soma without cirri and trophi</tissue>
    </source>
</reference>
<keyword evidence="6" id="KW-1133">Transmembrane helix</keyword>
<dbReference type="GO" id="GO:0005615">
    <property type="term" value="C:extracellular space"/>
    <property type="evidence" value="ECO:0007669"/>
    <property type="project" value="TreeGrafter"/>
</dbReference>
<evidence type="ECO:0000313" key="9">
    <source>
        <dbReference type="EMBL" id="KAF0297047.1"/>
    </source>
</evidence>
<dbReference type="SUPFAM" id="SSF52047">
    <property type="entry name" value="RNI-like"/>
    <property type="match status" value="1"/>
</dbReference>
<gene>
    <name evidence="9" type="primary">atk_5</name>
    <name evidence="9" type="ORF">FJT64_005531</name>
</gene>
<organism evidence="9 10">
    <name type="scientific">Amphibalanus amphitrite</name>
    <name type="common">Striped barnacle</name>
    <name type="synonym">Balanus amphitrite</name>
    <dbReference type="NCBI Taxonomy" id="1232801"/>
    <lineage>
        <taxon>Eukaryota</taxon>
        <taxon>Metazoa</taxon>
        <taxon>Ecdysozoa</taxon>
        <taxon>Arthropoda</taxon>
        <taxon>Crustacea</taxon>
        <taxon>Multicrustacea</taxon>
        <taxon>Cirripedia</taxon>
        <taxon>Thoracica</taxon>
        <taxon>Thoracicalcarea</taxon>
        <taxon>Balanomorpha</taxon>
        <taxon>Balanoidea</taxon>
        <taxon>Balanidae</taxon>
        <taxon>Amphibalaninae</taxon>
        <taxon>Amphibalanus</taxon>
    </lineage>
</organism>
<keyword evidence="6" id="KW-0812">Transmembrane</keyword>
<evidence type="ECO:0000256" key="3">
    <source>
        <dbReference type="ARBA" id="ARBA00022737"/>
    </source>
</evidence>
<keyword evidence="6" id="KW-0472">Membrane</keyword>
<keyword evidence="10" id="KW-1185">Reference proteome</keyword>
<dbReference type="Gene3D" id="3.80.10.10">
    <property type="entry name" value="Ribonuclease Inhibitor"/>
    <property type="match status" value="3"/>
</dbReference>
<dbReference type="InterPro" id="IPR003591">
    <property type="entry name" value="Leu-rich_rpt_typical-subtyp"/>
</dbReference>
<dbReference type="OrthoDB" id="10027416at2759"/>
<dbReference type="InterPro" id="IPR001611">
    <property type="entry name" value="Leu-rich_rpt"/>
</dbReference>
<dbReference type="SMART" id="SM00364">
    <property type="entry name" value="LRR_BAC"/>
    <property type="match status" value="7"/>
</dbReference>
<dbReference type="PROSITE" id="PS51257">
    <property type="entry name" value="PROKAR_LIPOPROTEIN"/>
    <property type="match status" value="1"/>
</dbReference>
<dbReference type="PRINTS" id="PR00019">
    <property type="entry name" value="LEURICHRPT"/>
</dbReference>
<dbReference type="EMBL" id="VIIS01001515">
    <property type="protein sequence ID" value="KAF0297047.1"/>
    <property type="molecule type" value="Genomic_DNA"/>
</dbReference>
<evidence type="ECO:0000256" key="5">
    <source>
        <dbReference type="SAM" id="MobiDB-lite"/>
    </source>
</evidence>
<evidence type="ECO:0000259" key="8">
    <source>
        <dbReference type="SMART" id="SM00082"/>
    </source>
</evidence>
<dbReference type="FunFam" id="3.80.10.10:FF:001164">
    <property type="entry name" value="GH01279p"/>
    <property type="match status" value="2"/>
</dbReference>
<feature type="chain" id="PRO_5025559872" evidence="7">
    <location>
        <begin position="19"/>
        <end position="961"/>
    </location>
</feature>
<dbReference type="InterPro" id="IPR050333">
    <property type="entry name" value="SLRP"/>
</dbReference>
<feature type="region of interest" description="Disordered" evidence="5">
    <location>
        <begin position="790"/>
        <end position="816"/>
    </location>
</feature>
<keyword evidence="3" id="KW-0677">Repeat</keyword>
<evidence type="ECO:0000313" key="10">
    <source>
        <dbReference type="Proteomes" id="UP000440578"/>
    </source>
</evidence>
<evidence type="ECO:0000256" key="2">
    <source>
        <dbReference type="ARBA" id="ARBA00022729"/>
    </source>
</evidence>
<protein>
    <submittedName>
        <fullName evidence="9">Protein artichoke</fullName>
    </submittedName>
</protein>
<feature type="transmembrane region" description="Helical" evidence="6">
    <location>
        <begin position="890"/>
        <end position="913"/>
    </location>
</feature>
<dbReference type="InterPro" id="IPR003961">
    <property type="entry name" value="FN3_dom"/>
</dbReference>
<dbReference type="SMART" id="SM00369">
    <property type="entry name" value="LRR_TYP"/>
    <property type="match status" value="21"/>
</dbReference>
<dbReference type="CDD" id="cd00063">
    <property type="entry name" value="FN3"/>
    <property type="match status" value="1"/>
</dbReference>
<dbReference type="Proteomes" id="UP000440578">
    <property type="component" value="Unassembled WGS sequence"/>
</dbReference>
<evidence type="ECO:0000256" key="4">
    <source>
        <dbReference type="ARBA" id="ARBA00023157"/>
    </source>
</evidence>
<keyword evidence="4" id="KW-1015">Disulfide bond</keyword>
<dbReference type="PROSITE" id="PS51450">
    <property type="entry name" value="LRR"/>
    <property type="match status" value="6"/>
</dbReference>
<dbReference type="SUPFAM" id="SSF52058">
    <property type="entry name" value="L domain-like"/>
    <property type="match status" value="1"/>
</dbReference>
<name>A0A6A4VL06_AMPAM</name>
<evidence type="ECO:0000256" key="1">
    <source>
        <dbReference type="ARBA" id="ARBA00022614"/>
    </source>
</evidence>
<keyword evidence="2 7" id="KW-0732">Signal</keyword>
<dbReference type="AlphaFoldDB" id="A0A6A4VL06"/>
<accession>A0A6A4VL06</accession>
<feature type="signal peptide" evidence="7">
    <location>
        <begin position="1"/>
        <end position="18"/>
    </location>
</feature>
<comment type="caution">
    <text evidence="9">The sequence shown here is derived from an EMBL/GenBank/DDBJ whole genome shotgun (WGS) entry which is preliminary data.</text>
</comment>
<dbReference type="Gene3D" id="2.60.40.10">
    <property type="entry name" value="Immunoglobulins"/>
    <property type="match status" value="1"/>
</dbReference>
<dbReference type="InterPro" id="IPR036116">
    <property type="entry name" value="FN3_sf"/>
</dbReference>
<feature type="domain" description="LRRCT" evidence="8">
    <location>
        <begin position="699"/>
        <end position="749"/>
    </location>
</feature>
<proteinExistence type="predicted"/>
<evidence type="ECO:0000256" key="7">
    <source>
        <dbReference type="SAM" id="SignalP"/>
    </source>
</evidence>
<dbReference type="InterPro" id="IPR032675">
    <property type="entry name" value="LRR_dom_sf"/>
</dbReference>
<dbReference type="SMART" id="SM00082">
    <property type="entry name" value="LRRCT"/>
    <property type="match status" value="1"/>
</dbReference>
<dbReference type="PANTHER" id="PTHR45712:SF22">
    <property type="entry name" value="INSULIN-LIKE GROWTH FACTOR-BINDING PROTEIN COMPLEX ACID LABILE SUBUNIT"/>
    <property type="match status" value="1"/>
</dbReference>
<evidence type="ECO:0000256" key="6">
    <source>
        <dbReference type="SAM" id="Phobius"/>
    </source>
</evidence>
<sequence length="961" mass="105468">MWYLRAAALLCLSWPATAACPPPERQPRCPCYDFDGGLFVDCNTVNASEVGGALAQVHGPVKSLRVYELEPTLRELPADFLGNGTVRELQISQSGLQRLSELSLAGGGAVLQSVALVRGKLSSVPRTALAGLPQLVKLDLEHNEIRQLESYDFHGLRLVSLDLKSNGIETVSEYAFAGLEETLVSLNAAKNQLTLFPLSALRRLKVLTTLNLGWNHIDKMVHDGYSRFERLETLDLSANQFTALTSGTLAAFPALRRLSMHMNQVEHVDPSAFTGNRLLQSLDLSHNRLRALPAGLFARCPALRTVDLNGNHLHQIPDGLFDAHSDLKELFLANNNLLQIANETFGNASRLAVLHLQNNAIERVEADAFAALPQLAQLHLNRNQIPELPAMVFHATKGLTVLSLDGNKLNDLPEGLFSQLANIRELRLQNNRLTSVRADDFESLTSLQELHLQQNRLQTVGDAAFVGLHNLQHLNVQGNQFDMIPRFVTSDSLESLRSLNLTGNPLRKLLSEEQQNVGRVPALEQLTACSTALTNIASNELGIFPKLRELRLCDGRITRVSPGAFRSLSQLRSLDLSGNALERLPAERLRGMHALRRLNLTQNMLRELDRLPADLATLTSLDLSGNALTDIPPETLYALTALTELRVADNRLRRLDGRSLTGLSELQQLDLADNALPRLPLQLLSTVEVRLKYIALTGNPLHCSCELREMWAWLQEHSHLLSTRNVTCGSPENLRGQPLVDRSSAFFCPFPLVQKIAIQDIQPHSVVVSWQSRNASGVLGYRILHQRLGAPPAPPAAGSEHALAQREDTSRPVLTAPLEPRRRSHQLDGLAADTEYRVCVVGLGDWLRAESLARLGRPAGAPPDAASPDRKCVQVRTLESAPLSVLAANLGLILGSSVGLGMVFVLCVAVVCARINKDRSRPPPKPDDVPPLPAGALALTESYPSYRHFAASSDELFETRT</sequence>
<keyword evidence="1" id="KW-0433">Leucine-rich repeat</keyword>
<dbReference type="SUPFAM" id="SSF49265">
    <property type="entry name" value="Fibronectin type III"/>
    <property type="match status" value="1"/>
</dbReference>
<dbReference type="Pfam" id="PF13855">
    <property type="entry name" value="LRR_8"/>
    <property type="match status" value="6"/>
</dbReference>
<dbReference type="InterPro" id="IPR000483">
    <property type="entry name" value="Cys-rich_flank_reg_C"/>
</dbReference>
<dbReference type="PANTHER" id="PTHR45712">
    <property type="entry name" value="AGAP008170-PA"/>
    <property type="match status" value="1"/>
</dbReference>
<dbReference type="InterPro" id="IPR013783">
    <property type="entry name" value="Ig-like_fold"/>
</dbReference>
<dbReference type="SMART" id="SM00365">
    <property type="entry name" value="LRR_SD22"/>
    <property type="match status" value="8"/>
</dbReference>